<dbReference type="PANTHER" id="PTHR22977:SF5">
    <property type="entry name" value="COX ASSEMBLY MITOCHONDRIAL PROTEIN HOMOLOG"/>
    <property type="match status" value="1"/>
</dbReference>
<keyword evidence="3" id="KW-0999">Mitochondrion inner membrane</keyword>
<dbReference type="EMBL" id="MU001678">
    <property type="protein sequence ID" value="KAF2458092.1"/>
    <property type="molecule type" value="Genomic_DNA"/>
</dbReference>
<feature type="non-terminal residue" evidence="5">
    <location>
        <position position="121"/>
    </location>
</feature>
<evidence type="ECO:0000256" key="3">
    <source>
        <dbReference type="RuleBase" id="RU364104"/>
    </source>
</evidence>
<keyword evidence="3" id="KW-0496">Mitochondrion</keyword>
<dbReference type="Proteomes" id="UP000799766">
    <property type="component" value="Unassembled WGS sequence"/>
</dbReference>
<evidence type="ECO:0000313" key="5">
    <source>
        <dbReference type="EMBL" id="KAF2458092.1"/>
    </source>
</evidence>
<feature type="compositionally biased region" description="Polar residues" evidence="4">
    <location>
        <begin position="15"/>
        <end position="24"/>
    </location>
</feature>
<feature type="region of interest" description="Disordered" evidence="4">
    <location>
        <begin position="1"/>
        <end position="37"/>
    </location>
</feature>
<dbReference type="AlphaFoldDB" id="A0A6A6P2Y8"/>
<comment type="function">
    <text evidence="3">Required for mitochondrial cytochrome c oxidase (COX) assembly and respiration.</text>
</comment>
<organism evidence="5 6">
    <name type="scientific">Lineolata rhizophorae</name>
    <dbReference type="NCBI Taxonomy" id="578093"/>
    <lineage>
        <taxon>Eukaryota</taxon>
        <taxon>Fungi</taxon>
        <taxon>Dikarya</taxon>
        <taxon>Ascomycota</taxon>
        <taxon>Pezizomycotina</taxon>
        <taxon>Dothideomycetes</taxon>
        <taxon>Dothideomycetes incertae sedis</taxon>
        <taxon>Lineolatales</taxon>
        <taxon>Lineolataceae</taxon>
        <taxon>Lineolata</taxon>
    </lineage>
</organism>
<evidence type="ECO:0000256" key="2">
    <source>
        <dbReference type="ARBA" id="ARBA00023157"/>
    </source>
</evidence>
<accession>A0A6A6P2Y8</accession>
<protein>
    <recommendedName>
        <fullName evidence="3">COX assembly mitochondrial protein</fullName>
    </recommendedName>
</protein>
<proteinExistence type="inferred from homology"/>
<keyword evidence="2" id="KW-1015">Disulfide bond</keyword>
<dbReference type="OrthoDB" id="6224010at2759"/>
<name>A0A6A6P2Y8_9PEZI</name>
<feature type="non-terminal residue" evidence="5">
    <location>
        <position position="1"/>
    </location>
</feature>
<evidence type="ECO:0000256" key="1">
    <source>
        <dbReference type="ARBA" id="ARBA00007347"/>
    </source>
</evidence>
<keyword evidence="3" id="KW-0143">Chaperone</keyword>
<feature type="region of interest" description="Disordered" evidence="4">
    <location>
        <begin position="90"/>
        <end position="121"/>
    </location>
</feature>
<comment type="subcellular location">
    <subcellularLocation>
        <location evidence="3">Mitochondrion inner membrane</location>
    </subcellularLocation>
</comment>
<dbReference type="PANTHER" id="PTHR22977">
    <property type="entry name" value="COX ASSEMBLY MITOCHONDRIAL PROTEIN"/>
    <property type="match status" value="1"/>
</dbReference>
<reference evidence="5" key="1">
    <citation type="journal article" date="2020" name="Stud. Mycol.">
        <title>101 Dothideomycetes genomes: a test case for predicting lifestyles and emergence of pathogens.</title>
        <authorList>
            <person name="Haridas S."/>
            <person name="Albert R."/>
            <person name="Binder M."/>
            <person name="Bloem J."/>
            <person name="Labutti K."/>
            <person name="Salamov A."/>
            <person name="Andreopoulos B."/>
            <person name="Baker S."/>
            <person name="Barry K."/>
            <person name="Bills G."/>
            <person name="Bluhm B."/>
            <person name="Cannon C."/>
            <person name="Castanera R."/>
            <person name="Culley D."/>
            <person name="Daum C."/>
            <person name="Ezra D."/>
            <person name="Gonzalez J."/>
            <person name="Henrissat B."/>
            <person name="Kuo A."/>
            <person name="Liang C."/>
            <person name="Lipzen A."/>
            <person name="Lutzoni F."/>
            <person name="Magnuson J."/>
            <person name="Mondo S."/>
            <person name="Nolan M."/>
            <person name="Ohm R."/>
            <person name="Pangilinan J."/>
            <person name="Park H.-J."/>
            <person name="Ramirez L."/>
            <person name="Alfaro M."/>
            <person name="Sun H."/>
            <person name="Tritt A."/>
            <person name="Yoshinaga Y."/>
            <person name="Zwiers L.-H."/>
            <person name="Turgeon B."/>
            <person name="Goodwin S."/>
            <person name="Spatafora J."/>
            <person name="Crous P."/>
            <person name="Grigoriev I."/>
        </authorList>
    </citation>
    <scope>NUCLEOTIDE SEQUENCE</scope>
    <source>
        <strain evidence="5">ATCC 16933</strain>
    </source>
</reference>
<evidence type="ECO:0000256" key="4">
    <source>
        <dbReference type="SAM" id="MobiDB-lite"/>
    </source>
</evidence>
<keyword evidence="6" id="KW-1185">Reference proteome</keyword>
<gene>
    <name evidence="5" type="ORF">BDY21DRAFT_267634</name>
</gene>
<dbReference type="Pfam" id="PF08583">
    <property type="entry name" value="Cmc1"/>
    <property type="match status" value="1"/>
</dbReference>
<keyword evidence="3" id="KW-0472">Membrane</keyword>
<dbReference type="InterPro" id="IPR013892">
    <property type="entry name" value="Cyt_c_biogenesis_Cmc1-like"/>
</dbReference>
<comment type="similarity">
    <text evidence="1 3">Belongs to the CMC family.</text>
</comment>
<dbReference type="GO" id="GO:0005743">
    <property type="term" value="C:mitochondrial inner membrane"/>
    <property type="evidence" value="ECO:0007669"/>
    <property type="project" value="UniProtKB-SubCell"/>
</dbReference>
<evidence type="ECO:0000313" key="6">
    <source>
        <dbReference type="Proteomes" id="UP000799766"/>
    </source>
</evidence>
<sequence>QMARGASTEPPPRTILTTQPTDVPSRNPVPLSATQENEVRQTYYKRVRAQCADLIREYATCTTGRTITASWKCRQQRLAMNSCMLSKATLEEQDRAREEWFQTREQRKREKEEKDRERKEN</sequence>